<organism evidence="2 3">
    <name type="scientific">Caerostris extrusa</name>
    <name type="common">Bark spider</name>
    <name type="synonym">Caerostris bankana</name>
    <dbReference type="NCBI Taxonomy" id="172846"/>
    <lineage>
        <taxon>Eukaryota</taxon>
        <taxon>Metazoa</taxon>
        <taxon>Ecdysozoa</taxon>
        <taxon>Arthropoda</taxon>
        <taxon>Chelicerata</taxon>
        <taxon>Arachnida</taxon>
        <taxon>Araneae</taxon>
        <taxon>Araneomorphae</taxon>
        <taxon>Entelegynae</taxon>
        <taxon>Araneoidea</taxon>
        <taxon>Araneidae</taxon>
        <taxon>Caerostris</taxon>
    </lineage>
</organism>
<dbReference type="EMBL" id="BPLR01011791">
    <property type="protein sequence ID" value="GIY49043.1"/>
    <property type="molecule type" value="Genomic_DNA"/>
</dbReference>
<comment type="caution">
    <text evidence="2">The sequence shown here is derived from an EMBL/GenBank/DDBJ whole genome shotgun (WGS) entry which is preliminary data.</text>
</comment>
<feature type="region of interest" description="Disordered" evidence="1">
    <location>
        <begin position="1"/>
        <end position="42"/>
    </location>
</feature>
<evidence type="ECO:0000256" key="1">
    <source>
        <dbReference type="SAM" id="MobiDB-lite"/>
    </source>
</evidence>
<proteinExistence type="predicted"/>
<protein>
    <submittedName>
        <fullName evidence="2">Uncharacterized protein</fullName>
    </submittedName>
</protein>
<name>A0AAV4TR71_CAEEX</name>
<keyword evidence="3" id="KW-1185">Reference proteome</keyword>
<dbReference type="Proteomes" id="UP001054945">
    <property type="component" value="Unassembled WGS sequence"/>
</dbReference>
<reference evidence="2 3" key="1">
    <citation type="submission" date="2021-06" db="EMBL/GenBank/DDBJ databases">
        <title>Caerostris extrusa draft genome.</title>
        <authorList>
            <person name="Kono N."/>
            <person name="Arakawa K."/>
        </authorList>
    </citation>
    <scope>NUCLEOTIDE SEQUENCE [LARGE SCALE GENOMIC DNA]</scope>
</reference>
<evidence type="ECO:0000313" key="2">
    <source>
        <dbReference type="EMBL" id="GIY49043.1"/>
    </source>
</evidence>
<feature type="compositionally biased region" description="Basic and acidic residues" evidence="1">
    <location>
        <begin position="1"/>
        <end position="15"/>
    </location>
</feature>
<accession>A0AAV4TR71</accession>
<gene>
    <name evidence="2" type="ORF">CEXT_186121</name>
</gene>
<dbReference type="AlphaFoldDB" id="A0AAV4TR71"/>
<sequence>MGRAKLPADEADRSLKSSSPLGKNKTSCEDDDPELERGPDHEILPHKLTGMVMMMDIQCGIANSTCPVDVGGCEPWTLGSLQELHNHNESGKKLDPNGVLNGNCFRLSYSLIRGRRHILNAGYTAGSASSMLQRNLNEPRRYLVRSVV</sequence>
<evidence type="ECO:0000313" key="3">
    <source>
        <dbReference type="Proteomes" id="UP001054945"/>
    </source>
</evidence>
<feature type="compositionally biased region" description="Polar residues" evidence="1">
    <location>
        <begin position="16"/>
        <end position="25"/>
    </location>
</feature>